<organism evidence="18">
    <name type="scientific">Rhodothermus marinus</name>
    <name type="common">Rhodothermus obamensis</name>
    <dbReference type="NCBI Taxonomy" id="29549"/>
    <lineage>
        <taxon>Bacteria</taxon>
        <taxon>Pseudomonadati</taxon>
        <taxon>Rhodothermota</taxon>
        <taxon>Rhodothermia</taxon>
        <taxon>Rhodothermales</taxon>
        <taxon>Rhodothermaceae</taxon>
        <taxon>Rhodothermus</taxon>
    </lineage>
</organism>
<dbReference type="PROSITE" id="PS51198">
    <property type="entry name" value="UVRD_HELICASE_ATP_BIND"/>
    <property type="match status" value="1"/>
</dbReference>
<keyword evidence="9" id="KW-0234">DNA repair</keyword>
<evidence type="ECO:0000256" key="4">
    <source>
        <dbReference type="ARBA" id="ARBA00022801"/>
    </source>
</evidence>
<comment type="caution">
    <text evidence="18">The sequence shown here is derived from an EMBL/GenBank/DDBJ whole genome shotgun (WGS) entry which is preliminary data.</text>
</comment>
<accession>A0A7V2AYX1</accession>
<dbReference type="InterPro" id="IPR038726">
    <property type="entry name" value="PDDEXK_AddAB-type"/>
</dbReference>
<keyword evidence="6" id="KW-0269">Exonuclease</keyword>
<evidence type="ECO:0000256" key="14">
    <source>
        <dbReference type="ARBA" id="ARBA00048988"/>
    </source>
</evidence>
<dbReference type="EC" id="5.6.2.4" evidence="12"/>
<evidence type="ECO:0000256" key="11">
    <source>
        <dbReference type="ARBA" id="ARBA00034617"/>
    </source>
</evidence>
<dbReference type="Gene3D" id="3.90.320.10">
    <property type="match status" value="1"/>
</dbReference>
<dbReference type="GO" id="GO:0004527">
    <property type="term" value="F:exonuclease activity"/>
    <property type="evidence" value="ECO:0007669"/>
    <property type="project" value="UniProtKB-KW"/>
</dbReference>
<dbReference type="GO" id="GO:0003677">
    <property type="term" value="F:DNA binding"/>
    <property type="evidence" value="ECO:0007669"/>
    <property type="project" value="UniProtKB-KW"/>
</dbReference>
<feature type="domain" description="UvrD-like helicase C-terminal" evidence="17">
    <location>
        <begin position="437"/>
        <end position="704"/>
    </location>
</feature>
<gene>
    <name evidence="18" type="ORF">ENO59_01520</name>
</gene>
<evidence type="ECO:0000256" key="2">
    <source>
        <dbReference type="ARBA" id="ARBA00022741"/>
    </source>
</evidence>
<keyword evidence="2 15" id="KW-0547">Nucleotide-binding</keyword>
<evidence type="ECO:0000256" key="7">
    <source>
        <dbReference type="ARBA" id="ARBA00022840"/>
    </source>
</evidence>
<evidence type="ECO:0000256" key="15">
    <source>
        <dbReference type="PROSITE-ProRule" id="PRU00560"/>
    </source>
</evidence>
<dbReference type="PANTHER" id="PTHR11070">
    <property type="entry name" value="UVRD / RECB / PCRA DNA HELICASE FAMILY MEMBER"/>
    <property type="match status" value="1"/>
</dbReference>
<proteinExistence type="predicted"/>
<dbReference type="GO" id="GO:0005829">
    <property type="term" value="C:cytosol"/>
    <property type="evidence" value="ECO:0007669"/>
    <property type="project" value="TreeGrafter"/>
</dbReference>
<dbReference type="Pfam" id="PF00580">
    <property type="entry name" value="UvrD-helicase"/>
    <property type="match status" value="1"/>
</dbReference>
<dbReference type="PROSITE" id="PS51217">
    <property type="entry name" value="UVRD_HELICASE_CTER"/>
    <property type="match status" value="1"/>
</dbReference>
<protein>
    <recommendedName>
        <fullName evidence="12">DNA 3'-5' helicase</fullName>
        <ecNumber evidence="12">5.6.2.4</ecNumber>
    </recommendedName>
    <alternativeName>
        <fullName evidence="13">DNA 3'-5' helicase II</fullName>
    </alternativeName>
</protein>
<evidence type="ECO:0000259" key="16">
    <source>
        <dbReference type="PROSITE" id="PS51198"/>
    </source>
</evidence>
<feature type="binding site" evidence="15">
    <location>
        <begin position="12"/>
        <end position="19"/>
    </location>
    <ligand>
        <name>ATP</name>
        <dbReference type="ChEBI" id="CHEBI:30616"/>
    </ligand>
</feature>
<dbReference type="Gene3D" id="1.10.3170.10">
    <property type="entry name" value="Recbcd, chain B, domain 2"/>
    <property type="match status" value="1"/>
</dbReference>
<name>A0A7V2AYX1_RHOMR</name>
<dbReference type="InterPro" id="IPR014017">
    <property type="entry name" value="DNA_helicase_UvrD-like_C"/>
</dbReference>
<dbReference type="Gene3D" id="3.40.50.300">
    <property type="entry name" value="P-loop containing nucleotide triphosphate hydrolases"/>
    <property type="match status" value="3"/>
</dbReference>
<reference evidence="18" key="1">
    <citation type="journal article" date="2020" name="mSystems">
        <title>Genome- and Community-Level Interaction Insights into Carbon Utilization and Element Cycling Functions of Hydrothermarchaeota in Hydrothermal Sediment.</title>
        <authorList>
            <person name="Zhou Z."/>
            <person name="Liu Y."/>
            <person name="Xu W."/>
            <person name="Pan J."/>
            <person name="Luo Z.H."/>
            <person name="Li M."/>
        </authorList>
    </citation>
    <scope>NUCLEOTIDE SEQUENCE [LARGE SCALE GENOMIC DNA]</scope>
    <source>
        <strain evidence="18">SpSt-143</strain>
    </source>
</reference>
<dbReference type="EMBL" id="DSGB01000002">
    <property type="protein sequence ID" value="HER95191.1"/>
    <property type="molecule type" value="Genomic_DNA"/>
</dbReference>
<dbReference type="GO" id="GO:0005524">
    <property type="term" value="F:ATP binding"/>
    <property type="evidence" value="ECO:0007669"/>
    <property type="project" value="UniProtKB-UniRule"/>
</dbReference>
<dbReference type="GO" id="GO:0000725">
    <property type="term" value="P:recombinational repair"/>
    <property type="evidence" value="ECO:0007669"/>
    <property type="project" value="TreeGrafter"/>
</dbReference>
<evidence type="ECO:0000256" key="6">
    <source>
        <dbReference type="ARBA" id="ARBA00022839"/>
    </source>
</evidence>
<keyword evidence="4 15" id="KW-0378">Hydrolase</keyword>
<comment type="catalytic activity">
    <reaction evidence="14">
        <text>ATP + H2O = ADP + phosphate + H(+)</text>
        <dbReference type="Rhea" id="RHEA:13065"/>
        <dbReference type="ChEBI" id="CHEBI:15377"/>
        <dbReference type="ChEBI" id="CHEBI:15378"/>
        <dbReference type="ChEBI" id="CHEBI:30616"/>
        <dbReference type="ChEBI" id="CHEBI:43474"/>
        <dbReference type="ChEBI" id="CHEBI:456216"/>
        <dbReference type="EC" id="5.6.2.4"/>
    </reaction>
</comment>
<evidence type="ECO:0000256" key="12">
    <source>
        <dbReference type="ARBA" id="ARBA00034808"/>
    </source>
</evidence>
<dbReference type="GO" id="GO:0043138">
    <property type="term" value="F:3'-5' DNA helicase activity"/>
    <property type="evidence" value="ECO:0007669"/>
    <property type="project" value="UniProtKB-EC"/>
</dbReference>
<feature type="domain" description="UvrD-like helicase ATP-binding" evidence="16">
    <location>
        <begin position="1"/>
        <end position="428"/>
    </location>
</feature>
<dbReference type="SUPFAM" id="SSF52540">
    <property type="entry name" value="P-loop containing nucleoside triphosphate hydrolases"/>
    <property type="match status" value="1"/>
</dbReference>
<evidence type="ECO:0000256" key="8">
    <source>
        <dbReference type="ARBA" id="ARBA00023125"/>
    </source>
</evidence>
<dbReference type="AlphaFoldDB" id="A0A7V2AYX1"/>
<dbReference type="Pfam" id="PF13361">
    <property type="entry name" value="UvrD_C"/>
    <property type="match status" value="1"/>
</dbReference>
<keyword evidence="1" id="KW-0540">Nuclease</keyword>
<keyword evidence="7 15" id="KW-0067">ATP-binding</keyword>
<dbReference type="GO" id="GO:0033202">
    <property type="term" value="C:DNA helicase complex"/>
    <property type="evidence" value="ECO:0007669"/>
    <property type="project" value="TreeGrafter"/>
</dbReference>
<evidence type="ECO:0000256" key="13">
    <source>
        <dbReference type="ARBA" id="ARBA00034923"/>
    </source>
</evidence>
<evidence type="ECO:0000256" key="5">
    <source>
        <dbReference type="ARBA" id="ARBA00022806"/>
    </source>
</evidence>
<comment type="catalytic activity">
    <reaction evidence="11">
        <text>Couples ATP hydrolysis with the unwinding of duplex DNA by translocating in the 3'-5' direction.</text>
        <dbReference type="EC" id="5.6.2.4"/>
    </reaction>
</comment>
<evidence type="ECO:0000313" key="18">
    <source>
        <dbReference type="EMBL" id="HER95191.1"/>
    </source>
</evidence>
<dbReference type="PANTHER" id="PTHR11070:SF2">
    <property type="entry name" value="ATP-DEPENDENT DNA HELICASE SRS2"/>
    <property type="match status" value="1"/>
</dbReference>
<evidence type="ECO:0000256" key="3">
    <source>
        <dbReference type="ARBA" id="ARBA00022763"/>
    </source>
</evidence>
<keyword evidence="5 15" id="KW-0347">Helicase</keyword>
<sequence>MSESPPFELITASAGSGKTHQLTLRLLRRLDALADALPRLLALTFTNNAAREMRRRVFRYLKQAALGDPETLNLLQEALGRDADAVADWAREAIALLLTQYRAFQVMTIDRFVGRLLRSVAHELGWLSSFELVLDSQVLFEEAFAQIAAEEAALLAELSDLLEKGDYLWDPYTRLRAEVHRLYELLLHWPLDPPATCIDPQESNDLRVELERVACAMKQRMAPFLAQGLELRSHFQRLLEDAQAGNLDKLVGRSLDQEAFKKHKNKSQGEAALEPLRALLSQIVQRYVYWLARSRPAPYMQLYHRIRPRLRQHQQETGQVLLGEGTRNLLELLFKGVELLEQRWGYLPEHLLLDEFQDTSPAQWAVLEQLARRALQNNGSLFIVGDTKQAIYGFRGGDWQIMAGLQQCPCFHGTPITVKTLETNYRSDGQIVQFVEQLFRERAPALFQGDIERQYFVASGLNRVGQQVRPGREEAGYVTYRRLEADDARENLLQLLEEIKQRGYRWQDVAVLVPRNRDAVQVSTWLTAKNIAVLSHSSLDVRRQPVIDGVRALLRFLDVPIDDLAFGSVLLSPLLQNILDTAQIHDFLLKYRDKEPRYTAFREAFPEIWAQYFEPLFTRVGYLPVYDLTVELYRIWQLFERFPEEEAALAKWLEVVHVFEASGQGGLRELLAKVAASLEDDDWDLPVAEGQDAVTVMTVHKAKGLQFPVVVVLWFLSRPSREAFTLIGDEQGRPQLWALLQDYEKHNSDLAALRRRTQAMGLIDELCRVYVALTRAEHELHVRVVVNSEKGAQLAAFWPTEAGTWGKPTPANVHSSELKPSVVLRQGVAVWDPKALAPPAWDSHALRLGELCHAVLARLHTLEADLENQLVRALQDALAQHPEWVKLQKEAHDLLLACLRRAEIRELFTPRDGQTVHTEWEVVDATGALRRIDRLLLSADEVVVVDFKTGAPNQEHHVQLQDYARLVSALWPERQVRSCLVYVHPSPNVVWNA</sequence>
<keyword evidence="8" id="KW-0238">DNA-binding</keyword>
<keyword evidence="10" id="KW-0413">Isomerase</keyword>
<evidence type="ECO:0000256" key="10">
    <source>
        <dbReference type="ARBA" id="ARBA00023235"/>
    </source>
</evidence>
<keyword evidence="3" id="KW-0227">DNA damage</keyword>
<dbReference type="Pfam" id="PF12705">
    <property type="entry name" value="PDDEXK_1"/>
    <property type="match status" value="1"/>
</dbReference>
<dbReference type="InterPro" id="IPR014016">
    <property type="entry name" value="UvrD-like_ATP-bd"/>
</dbReference>
<dbReference type="InterPro" id="IPR000212">
    <property type="entry name" value="DNA_helicase_UvrD/REP"/>
</dbReference>
<evidence type="ECO:0000256" key="1">
    <source>
        <dbReference type="ARBA" id="ARBA00022722"/>
    </source>
</evidence>
<dbReference type="InterPro" id="IPR027417">
    <property type="entry name" value="P-loop_NTPase"/>
</dbReference>
<dbReference type="InterPro" id="IPR011604">
    <property type="entry name" value="PDDEXK-like_dom_sf"/>
</dbReference>
<evidence type="ECO:0000256" key="9">
    <source>
        <dbReference type="ARBA" id="ARBA00023204"/>
    </source>
</evidence>
<evidence type="ECO:0000259" key="17">
    <source>
        <dbReference type="PROSITE" id="PS51217"/>
    </source>
</evidence>